<reference evidence="2 3" key="1">
    <citation type="journal article" date="2023" name="Sci. Data">
        <title>Genome assembly of the Korean intertidal mud-creeper Batillaria attramentaria.</title>
        <authorList>
            <person name="Patra A.K."/>
            <person name="Ho P.T."/>
            <person name="Jun S."/>
            <person name="Lee S.J."/>
            <person name="Kim Y."/>
            <person name="Won Y.J."/>
        </authorList>
    </citation>
    <scope>NUCLEOTIDE SEQUENCE [LARGE SCALE GENOMIC DNA]</scope>
    <source>
        <strain evidence="2">Wonlab-2016</strain>
    </source>
</reference>
<feature type="region of interest" description="Disordered" evidence="1">
    <location>
        <begin position="103"/>
        <end position="132"/>
    </location>
</feature>
<organism evidence="2 3">
    <name type="scientific">Batillaria attramentaria</name>
    <dbReference type="NCBI Taxonomy" id="370345"/>
    <lineage>
        <taxon>Eukaryota</taxon>
        <taxon>Metazoa</taxon>
        <taxon>Spiralia</taxon>
        <taxon>Lophotrochozoa</taxon>
        <taxon>Mollusca</taxon>
        <taxon>Gastropoda</taxon>
        <taxon>Caenogastropoda</taxon>
        <taxon>Sorbeoconcha</taxon>
        <taxon>Cerithioidea</taxon>
        <taxon>Batillariidae</taxon>
        <taxon>Batillaria</taxon>
    </lineage>
</organism>
<proteinExistence type="predicted"/>
<feature type="compositionally biased region" description="Polar residues" evidence="1">
    <location>
        <begin position="1"/>
        <end position="20"/>
    </location>
</feature>
<dbReference type="Proteomes" id="UP001519460">
    <property type="component" value="Unassembled WGS sequence"/>
</dbReference>
<evidence type="ECO:0000313" key="3">
    <source>
        <dbReference type="Proteomes" id="UP001519460"/>
    </source>
</evidence>
<sequence length="132" mass="14099">MVVVHHNNSGTASSGQQTAAVSEDAVDEVQEQSLIPAETQPGTELHAPGAADRQREGASPVQERQEHKEKHPQMESVRKTQNVGTPKDADADMMALEEELENVFGRTQAGSNDPFHSDGNPISSGKSLKTSA</sequence>
<accession>A0ABD0LD57</accession>
<comment type="caution">
    <text evidence="2">The sequence shown here is derived from an EMBL/GenBank/DDBJ whole genome shotgun (WGS) entry which is preliminary data.</text>
</comment>
<name>A0ABD0LD57_9CAEN</name>
<feature type="compositionally biased region" description="Basic and acidic residues" evidence="1">
    <location>
        <begin position="63"/>
        <end position="78"/>
    </location>
</feature>
<feature type="compositionally biased region" description="Polar residues" evidence="1">
    <location>
        <begin position="120"/>
        <end position="132"/>
    </location>
</feature>
<evidence type="ECO:0000256" key="1">
    <source>
        <dbReference type="SAM" id="MobiDB-lite"/>
    </source>
</evidence>
<gene>
    <name evidence="2" type="ORF">BaRGS_00011521</name>
</gene>
<feature type="region of interest" description="Disordered" evidence="1">
    <location>
        <begin position="1"/>
        <end position="87"/>
    </location>
</feature>
<dbReference type="EMBL" id="JACVVK020000060">
    <property type="protein sequence ID" value="KAK7497227.1"/>
    <property type="molecule type" value="Genomic_DNA"/>
</dbReference>
<protein>
    <submittedName>
        <fullName evidence="2">Uncharacterized protein</fullName>
    </submittedName>
</protein>
<evidence type="ECO:0000313" key="2">
    <source>
        <dbReference type="EMBL" id="KAK7497227.1"/>
    </source>
</evidence>
<keyword evidence="3" id="KW-1185">Reference proteome</keyword>
<dbReference type="AlphaFoldDB" id="A0ABD0LD57"/>